<feature type="transmembrane region" description="Helical" evidence="3">
    <location>
        <begin position="324"/>
        <end position="346"/>
    </location>
</feature>
<accession>A0A0A1SLJ9</accession>
<dbReference type="EMBL" id="CDHN01000001">
    <property type="protein sequence ID" value="CEJ81138.1"/>
    <property type="molecule type" value="Genomic_DNA"/>
</dbReference>
<feature type="transmembrane region" description="Helical" evidence="3">
    <location>
        <begin position="358"/>
        <end position="382"/>
    </location>
</feature>
<feature type="transmembrane region" description="Helical" evidence="3">
    <location>
        <begin position="222"/>
        <end position="242"/>
    </location>
</feature>
<dbReference type="InterPro" id="IPR050327">
    <property type="entry name" value="Proton-linked_MCT"/>
</dbReference>
<dbReference type="Proteomes" id="UP000039046">
    <property type="component" value="Unassembled WGS sequence"/>
</dbReference>
<evidence type="ECO:0000256" key="1">
    <source>
        <dbReference type="ARBA" id="ARBA00004141"/>
    </source>
</evidence>
<feature type="transmembrane region" description="Helical" evidence="3">
    <location>
        <begin position="458"/>
        <end position="478"/>
    </location>
</feature>
<dbReference type="OrthoDB" id="2213137at2759"/>
<dbReference type="Pfam" id="PF07690">
    <property type="entry name" value="MFS_1"/>
    <property type="match status" value="1"/>
</dbReference>
<proteinExistence type="inferred from homology"/>
<feature type="transmembrane region" description="Helical" evidence="3">
    <location>
        <begin position="187"/>
        <end position="210"/>
    </location>
</feature>
<dbReference type="SUPFAM" id="SSF103473">
    <property type="entry name" value="MFS general substrate transporter"/>
    <property type="match status" value="1"/>
</dbReference>
<feature type="transmembrane region" description="Helical" evidence="3">
    <location>
        <begin position="136"/>
        <end position="155"/>
    </location>
</feature>
<keyword evidence="5" id="KW-1185">Reference proteome</keyword>
<feature type="transmembrane region" description="Helical" evidence="3">
    <location>
        <begin position="425"/>
        <end position="446"/>
    </location>
</feature>
<organism evidence="4 5">
    <name type="scientific">[Torrubiella] hemipterigena</name>
    <dbReference type="NCBI Taxonomy" id="1531966"/>
    <lineage>
        <taxon>Eukaryota</taxon>
        <taxon>Fungi</taxon>
        <taxon>Dikarya</taxon>
        <taxon>Ascomycota</taxon>
        <taxon>Pezizomycotina</taxon>
        <taxon>Sordariomycetes</taxon>
        <taxon>Hypocreomycetidae</taxon>
        <taxon>Hypocreales</taxon>
        <taxon>Clavicipitaceae</taxon>
        <taxon>Clavicipitaceae incertae sedis</taxon>
        <taxon>'Torrubiella' clade</taxon>
    </lineage>
</organism>
<evidence type="ECO:0000256" key="2">
    <source>
        <dbReference type="ARBA" id="ARBA00006727"/>
    </source>
</evidence>
<feature type="transmembrane region" description="Helical" evidence="3">
    <location>
        <begin position="388"/>
        <end position="413"/>
    </location>
</feature>
<dbReference type="HOGENOM" id="CLU_001265_1_1_1"/>
<feature type="transmembrane region" description="Helical" evidence="3">
    <location>
        <begin position="295"/>
        <end position="318"/>
    </location>
</feature>
<dbReference type="Gene3D" id="1.20.1250.20">
    <property type="entry name" value="MFS general substrate transporter like domains"/>
    <property type="match status" value="1"/>
</dbReference>
<comment type="similarity">
    <text evidence="2">Belongs to the major facilitator superfamily. Monocarboxylate porter (TC 2.A.1.13) family.</text>
</comment>
<keyword evidence="3" id="KW-0472">Membrane</keyword>
<feature type="transmembrane region" description="Helical" evidence="3">
    <location>
        <begin position="254"/>
        <end position="274"/>
    </location>
</feature>
<evidence type="ECO:0008006" key="6">
    <source>
        <dbReference type="Google" id="ProtNLM"/>
    </source>
</evidence>
<dbReference type="PANTHER" id="PTHR11360">
    <property type="entry name" value="MONOCARBOXYLATE TRANSPORTER"/>
    <property type="match status" value="1"/>
</dbReference>
<evidence type="ECO:0000313" key="4">
    <source>
        <dbReference type="EMBL" id="CEJ81138.1"/>
    </source>
</evidence>
<dbReference type="InterPro" id="IPR011701">
    <property type="entry name" value="MFS"/>
</dbReference>
<keyword evidence="3" id="KW-1133">Transmembrane helix</keyword>
<dbReference type="GO" id="GO:0016020">
    <property type="term" value="C:membrane"/>
    <property type="evidence" value="ECO:0007669"/>
    <property type="project" value="UniProtKB-SubCell"/>
</dbReference>
<name>A0A0A1SLJ9_9HYPO</name>
<dbReference type="PANTHER" id="PTHR11360:SF130">
    <property type="entry name" value="MAJOR FACILITATOR SUPERFAMILY (MFS) PROFILE DOMAIN-CONTAINING PROTEIN-RELATED"/>
    <property type="match status" value="1"/>
</dbReference>
<sequence>MNELEARPLDSRACQRATLASTTSLLYTRSDPYIDYIQSIRRLLSSIAMSSSTTTTRPPTPTEKLKPPTTILTDDVEAAANSKDDDEIDYPDGGWTAWSQVLVGHLINAMTWGYAASFGVYQLHYVQTLKLPSSQVSWIGSVQIFLCFGTCVVSGRLSDAGYARETVLVGCMLAVFGTFMTSLCHTYWQILLAQGVCVGLGLGIAFMPAISVCSSYFDKNRPLALSISAVGTSVGSVVFPATVQYLTPQIGFPWAVRCSAFIALLFSVTALLLLKPRIAGRKSGPIVEWSAFRELPYVLFALGSFLNFYAMYFAFFYINSFSRNIIGFSTVESVNLLLVTNGVGILARPATGLIANNYLGSINTFIIGTGIVSVMLFSWTAVATRAGMYAFAVLYGVGIAANQSTFVASLASLTKDPSKMGTRFGMVEAMCAFAALAGTPTAGVILDKMHGQYMVAQLWAGGVMLAAGIVFVACRISCTGWKWAAKI</sequence>
<dbReference type="GO" id="GO:0022857">
    <property type="term" value="F:transmembrane transporter activity"/>
    <property type="evidence" value="ECO:0007669"/>
    <property type="project" value="InterPro"/>
</dbReference>
<dbReference type="AlphaFoldDB" id="A0A0A1SLJ9"/>
<comment type="subcellular location">
    <subcellularLocation>
        <location evidence="1">Membrane</location>
        <topology evidence="1">Multi-pass membrane protein</topology>
    </subcellularLocation>
</comment>
<keyword evidence="3" id="KW-0812">Transmembrane</keyword>
<gene>
    <name evidence="4" type="ORF">VHEMI01283</name>
</gene>
<evidence type="ECO:0000313" key="5">
    <source>
        <dbReference type="Proteomes" id="UP000039046"/>
    </source>
</evidence>
<evidence type="ECO:0000256" key="3">
    <source>
        <dbReference type="SAM" id="Phobius"/>
    </source>
</evidence>
<feature type="transmembrane region" description="Helical" evidence="3">
    <location>
        <begin position="162"/>
        <end position="181"/>
    </location>
</feature>
<reference evidence="4 5" key="1">
    <citation type="journal article" date="2015" name="Genome Announc.">
        <title>Draft Genome Sequence and Gene Annotation of the Entomopathogenic Fungus Verticillium hemipterigenum.</title>
        <authorList>
            <person name="Horn F."/>
            <person name="Habel A."/>
            <person name="Scharf D.H."/>
            <person name="Dworschak J."/>
            <person name="Brakhage A.A."/>
            <person name="Guthke R."/>
            <person name="Hertweck C."/>
            <person name="Linde J."/>
        </authorList>
    </citation>
    <scope>NUCLEOTIDE SEQUENCE [LARGE SCALE GENOMIC DNA]</scope>
</reference>
<protein>
    <recommendedName>
        <fullName evidence="6">Major facilitator superfamily (MFS) profile domain-containing protein</fullName>
    </recommendedName>
</protein>
<dbReference type="InterPro" id="IPR036259">
    <property type="entry name" value="MFS_trans_sf"/>
</dbReference>